<evidence type="ECO:0000313" key="3">
    <source>
        <dbReference type="Proteomes" id="UP000773469"/>
    </source>
</evidence>
<protein>
    <submittedName>
        <fullName evidence="2">Uncharacterized protein</fullName>
    </submittedName>
</protein>
<reference evidence="2 3" key="1">
    <citation type="submission" date="2021-05" db="EMBL/GenBank/DDBJ databases">
        <title>Molecular characterization for Shewanella algae harboring chromosomal blaOXA-55-like strains isolated from clinical and environment sample.</title>
        <authorList>
            <person name="Ohama Y."/>
            <person name="Aoki K."/>
            <person name="Harada S."/>
            <person name="Moriya K."/>
            <person name="Ishii Y."/>
            <person name="Tateda K."/>
        </authorList>
    </citation>
    <scope>NUCLEOTIDE SEQUENCE [LARGE SCALE GENOMIC DNA]</scope>
    <source>
        <strain evidence="2 3">MBTL60-118</strain>
    </source>
</reference>
<accession>A0ABQ4P083</accession>
<gene>
    <name evidence="2" type="ORF">TUM3794_18350</name>
</gene>
<dbReference type="EMBL" id="BPEU01000011">
    <property type="protein sequence ID" value="GIU40437.1"/>
    <property type="molecule type" value="Genomic_DNA"/>
</dbReference>
<organism evidence="2 3">
    <name type="scientific">Shewanella colwelliana</name>
    <name type="common">Alteromonas colwelliana</name>
    <dbReference type="NCBI Taxonomy" id="23"/>
    <lineage>
        <taxon>Bacteria</taxon>
        <taxon>Pseudomonadati</taxon>
        <taxon>Pseudomonadota</taxon>
        <taxon>Gammaproteobacteria</taxon>
        <taxon>Alteromonadales</taxon>
        <taxon>Shewanellaceae</taxon>
        <taxon>Shewanella</taxon>
    </lineage>
</organism>
<evidence type="ECO:0000313" key="2">
    <source>
        <dbReference type="EMBL" id="GIU40437.1"/>
    </source>
</evidence>
<comment type="caution">
    <text evidence="2">The sequence shown here is derived from an EMBL/GenBank/DDBJ whole genome shotgun (WGS) entry which is preliminary data.</text>
</comment>
<feature type="transmembrane region" description="Helical" evidence="1">
    <location>
        <begin position="47"/>
        <end position="66"/>
    </location>
</feature>
<keyword evidence="1" id="KW-0472">Membrane</keyword>
<proteinExistence type="predicted"/>
<keyword evidence="3" id="KW-1185">Reference proteome</keyword>
<dbReference type="Proteomes" id="UP000773469">
    <property type="component" value="Unassembled WGS sequence"/>
</dbReference>
<keyword evidence="1" id="KW-1133">Transmembrane helix</keyword>
<sequence length="67" mass="7004">MPSAEITGLSSDSNFIIALGVTSAANTEAEKRLAQSNVRDAVVGNDFKVFLVLIILLTGSAGVIRLK</sequence>
<name>A0ABQ4P083_SHECO</name>
<keyword evidence="1" id="KW-0812">Transmembrane</keyword>
<evidence type="ECO:0000256" key="1">
    <source>
        <dbReference type="SAM" id="Phobius"/>
    </source>
</evidence>